<feature type="domain" description="KH type-2" evidence="7">
    <location>
        <begin position="380"/>
        <end position="457"/>
    </location>
</feature>
<dbReference type="PROSITE" id="PS50823">
    <property type="entry name" value="KH_TYPE_2"/>
    <property type="match status" value="1"/>
</dbReference>
<evidence type="ECO:0000259" key="7">
    <source>
        <dbReference type="PROSITE" id="PS50823"/>
    </source>
</evidence>
<dbReference type="PANTHER" id="PTHR42698">
    <property type="entry name" value="GTPASE ERA"/>
    <property type="match status" value="1"/>
</dbReference>
<evidence type="ECO:0000256" key="3">
    <source>
        <dbReference type="ARBA" id="ARBA00022884"/>
    </source>
</evidence>
<dbReference type="NCBIfam" id="TIGR00436">
    <property type="entry name" value="era"/>
    <property type="match status" value="1"/>
</dbReference>
<dbReference type="SUPFAM" id="SSF52540">
    <property type="entry name" value="P-loop containing nucleoside triphosphate hydrolases"/>
    <property type="match status" value="1"/>
</dbReference>
<dbReference type="Pfam" id="PF07650">
    <property type="entry name" value="KH_2"/>
    <property type="match status" value="1"/>
</dbReference>
<organism evidence="8">
    <name type="scientific">Albugo laibachii Nc14</name>
    <dbReference type="NCBI Taxonomy" id="890382"/>
    <lineage>
        <taxon>Eukaryota</taxon>
        <taxon>Sar</taxon>
        <taxon>Stramenopiles</taxon>
        <taxon>Oomycota</taxon>
        <taxon>Peronosporomycetes</taxon>
        <taxon>Albuginales</taxon>
        <taxon>Albuginaceae</taxon>
        <taxon>Albugo</taxon>
    </lineage>
</organism>
<gene>
    <name evidence="8" type="primary">AlNc14C16G1729</name>
    <name evidence="9" type="synonym">AlNc14C528G12057</name>
    <name evidence="8" type="ORF">ALNC14_019870</name>
    <name evidence="9" type="ORF">ALNC14_135560</name>
</gene>
<dbReference type="InterPro" id="IPR030388">
    <property type="entry name" value="G_ERA_dom"/>
</dbReference>
<keyword evidence="4 6" id="KW-0342">GTP-binding</keyword>
<dbReference type="Pfam" id="PF01926">
    <property type="entry name" value="MMR_HSR1"/>
    <property type="match status" value="1"/>
</dbReference>
<name>F0W446_9STRA</name>
<dbReference type="PANTHER" id="PTHR42698:SF2">
    <property type="entry name" value="GTPASE ERA-LIKE, CHLOROPLASTIC"/>
    <property type="match status" value="1"/>
</dbReference>
<dbReference type="AlphaFoldDB" id="F0W446"/>
<accession>F0W446</accession>
<dbReference type="CDD" id="cd04163">
    <property type="entry name" value="Era"/>
    <property type="match status" value="1"/>
</dbReference>
<dbReference type="InterPro" id="IPR005225">
    <property type="entry name" value="Small_GTP-bd"/>
</dbReference>
<dbReference type="InterPro" id="IPR009019">
    <property type="entry name" value="KH_sf_prok-type"/>
</dbReference>
<evidence type="ECO:0000256" key="1">
    <source>
        <dbReference type="ARBA" id="ARBA00007921"/>
    </source>
</evidence>
<evidence type="ECO:0000313" key="9">
    <source>
        <dbReference type="EMBL" id="CCA27412.1"/>
    </source>
</evidence>
<dbReference type="SUPFAM" id="SSF54814">
    <property type="entry name" value="Prokaryotic type KH domain (KH-domain type II)"/>
    <property type="match status" value="1"/>
</dbReference>
<reference evidence="8" key="1">
    <citation type="journal article" date="2011" name="PLoS Biol.">
        <title>Gene gain and loss during evolution of obligate parasitism in the white rust pathogen of Arabidopsis thaliana.</title>
        <authorList>
            <person name="Kemen E."/>
            <person name="Gardiner A."/>
            <person name="Schultz-Larsen T."/>
            <person name="Kemen A.C."/>
            <person name="Balmuth A.L."/>
            <person name="Robert-Seilaniantz A."/>
            <person name="Bailey K."/>
            <person name="Holub E."/>
            <person name="Studholme D.J."/>
            <person name="Maclean D."/>
            <person name="Jones J.D."/>
        </authorList>
    </citation>
    <scope>NUCLEOTIDE SEQUENCE</scope>
</reference>
<dbReference type="NCBIfam" id="TIGR00231">
    <property type="entry name" value="small_GTP"/>
    <property type="match status" value="1"/>
</dbReference>
<dbReference type="InterPro" id="IPR015946">
    <property type="entry name" value="KH_dom-like_a/b"/>
</dbReference>
<evidence type="ECO:0000313" key="8">
    <source>
        <dbReference type="EMBL" id="CCA15844.1"/>
    </source>
</evidence>
<keyword evidence="3 5" id="KW-0694">RNA-binding</keyword>
<dbReference type="GO" id="GO:0019843">
    <property type="term" value="F:rRNA binding"/>
    <property type="evidence" value="ECO:0007669"/>
    <property type="project" value="TreeGrafter"/>
</dbReference>
<dbReference type="InterPro" id="IPR027417">
    <property type="entry name" value="P-loop_NTPase"/>
</dbReference>
<dbReference type="GO" id="GO:0005525">
    <property type="term" value="F:GTP binding"/>
    <property type="evidence" value="ECO:0007669"/>
    <property type="project" value="UniProtKB-KW"/>
</dbReference>
<dbReference type="HAMAP" id="MF_00367">
    <property type="entry name" value="GTPase_Era"/>
    <property type="match status" value="1"/>
</dbReference>
<evidence type="ECO:0000256" key="5">
    <source>
        <dbReference type="PROSITE-ProRule" id="PRU00118"/>
    </source>
</evidence>
<dbReference type="InterPro" id="IPR006073">
    <property type="entry name" value="GTP-bd"/>
</dbReference>
<dbReference type="Gene3D" id="3.40.50.300">
    <property type="entry name" value="P-loop containing nucleotide triphosphate hydrolases"/>
    <property type="match status" value="1"/>
</dbReference>
<dbReference type="EMBL" id="FR824061">
    <property type="protein sequence ID" value="CCA15844.1"/>
    <property type="molecule type" value="Genomic_DNA"/>
</dbReference>
<reference evidence="8" key="2">
    <citation type="submission" date="2011-02" db="EMBL/GenBank/DDBJ databases">
        <authorList>
            <person name="MacLean D."/>
        </authorList>
    </citation>
    <scope>NUCLEOTIDE SEQUENCE</scope>
</reference>
<dbReference type="EMBL" id="FR824560">
    <property type="protein sequence ID" value="CCA27412.1"/>
    <property type="molecule type" value="Genomic_DNA"/>
</dbReference>
<dbReference type="Gene3D" id="3.30.300.20">
    <property type="match status" value="1"/>
</dbReference>
<evidence type="ECO:0000256" key="2">
    <source>
        <dbReference type="ARBA" id="ARBA00022741"/>
    </source>
</evidence>
<dbReference type="InterPro" id="IPR004044">
    <property type="entry name" value="KH_dom_type_2"/>
</dbReference>
<dbReference type="GO" id="GO:0000028">
    <property type="term" value="P:ribosomal small subunit assembly"/>
    <property type="evidence" value="ECO:0007669"/>
    <property type="project" value="TreeGrafter"/>
</dbReference>
<dbReference type="HOGENOM" id="CLU_038009_2_1_1"/>
<evidence type="ECO:0000256" key="6">
    <source>
        <dbReference type="RuleBase" id="RU003761"/>
    </source>
</evidence>
<dbReference type="InterPro" id="IPR005662">
    <property type="entry name" value="GTPase_Era-like"/>
</dbReference>
<proteinExistence type="inferred from homology"/>
<evidence type="ECO:0000256" key="4">
    <source>
        <dbReference type="ARBA" id="ARBA00023134"/>
    </source>
</evidence>
<sequence>MRKPLHRSYQNARIQAYVYENVRLVHSKLHGKKTQKEEKARVAIEREENWQEMRKRMAQAQFEAIEQDAMSKKSKLQAKDQMRMKRLGLYPEKDISGGLEDELGSELHDQKWIPRRRVTSEENKKFTNLKDAPEAVLNREFNEPDEPRNSKALEVAVIGRPNAGKSSIINFLLRSNVSAVSQKYNTTRERVLGVLTEKNTQITFHDTPGLIKPQESHLYVRSLVTTAADTVESVDLSLLVVDAVKRLDDSALQAMEKILIGSAQVGAPTMLVMNKYDLVRERDLKSVDIRIGVLSTMIEEIYQKHRDSDAEMLFANTAENTGPGCFKTSALQGRGIRKLRSRLIGHAVERPWNFHSSVKSTHSDLDMVTEIIRAQLFTRYNQELPYNMQQENVGWTRFKDGSIRIDQDIFVPKTRHVRIVIGQNGDAIRQVGVQARAEIEKLLEKRVHLYLNVRVNSG</sequence>
<protein>
    <submittedName>
        <fullName evidence="8">Uncharacterized protein AlNc14C16G1729</fullName>
    </submittedName>
    <submittedName>
        <fullName evidence="9">Uncharacterized protein AlNc14C528G12057</fullName>
    </submittedName>
</protein>
<comment type="similarity">
    <text evidence="1 6">Belongs to the TRAFAC class TrmE-Era-EngA-EngB-Septin-like GTPase superfamily. Era GTPase family.</text>
</comment>
<keyword evidence="2 6" id="KW-0547">Nucleotide-binding</keyword>
<dbReference type="CDD" id="cd22534">
    <property type="entry name" value="KH-II_Era"/>
    <property type="match status" value="1"/>
</dbReference>
<dbReference type="GO" id="GO:0043024">
    <property type="term" value="F:ribosomal small subunit binding"/>
    <property type="evidence" value="ECO:0007669"/>
    <property type="project" value="TreeGrafter"/>
</dbReference>